<reference evidence="2 3" key="1">
    <citation type="journal article" date="2019" name="PLoS Biol.">
        <title>Sex chromosomes control vertical transmission of feminizing Wolbachia symbionts in an isopod.</title>
        <authorList>
            <person name="Becking T."/>
            <person name="Chebbi M.A."/>
            <person name="Giraud I."/>
            <person name="Moumen B."/>
            <person name="Laverre T."/>
            <person name="Caubet Y."/>
            <person name="Peccoud J."/>
            <person name="Gilbert C."/>
            <person name="Cordaux R."/>
        </authorList>
    </citation>
    <scope>NUCLEOTIDE SEQUENCE [LARGE SCALE GENOMIC DNA]</scope>
    <source>
        <strain evidence="2">ANa2</strain>
        <tissue evidence="2">Whole body excluding digestive tract and cuticle</tissue>
    </source>
</reference>
<organism evidence="2 3">
    <name type="scientific">Armadillidium nasatum</name>
    <dbReference type="NCBI Taxonomy" id="96803"/>
    <lineage>
        <taxon>Eukaryota</taxon>
        <taxon>Metazoa</taxon>
        <taxon>Ecdysozoa</taxon>
        <taxon>Arthropoda</taxon>
        <taxon>Crustacea</taxon>
        <taxon>Multicrustacea</taxon>
        <taxon>Malacostraca</taxon>
        <taxon>Eumalacostraca</taxon>
        <taxon>Peracarida</taxon>
        <taxon>Isopoda</taxon>
        <taxon>Oniscidea</taxon>
        <taxon>Crinocheta</taxon>
        <taxon>Armadillidiidae</taxon>
        <taxon>Armadillidium</taxon>
    </lineage>
</organism>
<keyword evidence="1" id="KW-0472">Membrane</keyword>
<name>A0A5N5SY44_9CRUS</name>
<dbReference type="SUPFAM" id="SSF51735">
    <property type="entry name" value="NAD(P)-binding Rossmann-fold domains"/>
    <property type="match status" value="1"/>
</dbReference>
<evidence type="ECO:0000313" key="3">
    <source>
        <dbReference type="Proteomes" id="UP000326759"/>
    </source>
</evidence>
<dbReference type="OrthoDB" id="47007at2759"/>
<dbReference type="PANTHER" id="PTHR44269:SF1">
    <property type="entry name" value="DEHYDROGENASE_REDUCTASE SDR FAMILY MEMBER 7"/>
    <property type="match status" value="1"/>
</dbReference>
<dbReference type="AlphaFoldDB" id="A0A5N5SY44"/>
<keyword evidence="1" id="KW-1133">Transmembrane helix</keyword>
<evidence type="ECO:0000256" key="1">
    <source>
        <dbReference type="SAM" id="Phobius"/>
    </source>
</evidence>
<gene>
    <name evidence="2" type="primary">Dhrs7_1</name>
    <name evidence="2" type="ORF">Anas_02153</name>
</gene>
<dbReference type="EMBL" id="SEYY01018655">
    <property type="protein sequence ID" value="KAB7499136.1"/>
    <property type="molecule type" value="Genomic_DNA"/>
</dbReference>
<evidence type="ECO:0000313" key="2">
    <source>
        <dbReference type="EMBL" id="KAB7499136.1"/>
    </source>
</evidence>
<dbReference type="InterPro" id="IPR036291">
    <property type="entry name" value="NAD(P)-bd_dom_sf"/>
</dbReference>
<protein>
    <submittedName>
        <fullName evidence="2">Dehydrogenase/reductase SDR family member 7</fullName>
    </submittedName>
</protein>
<dbReference type="Gene3D" id="3.40.50.720">
    <property type="entry name" value="NAD(P)-binding Rossmann-like Domain"/>
    <property type="match status" value="1"/>
</dbReference>
<keyword evidence="3" id="KW-1185">Reference proteome</keyword>
<comment type="caution">
    <text evidence="2">The sequence shown here is derived from an EMBL/GenBank/DDBJ whole genome shotgun (WGS) entry which is preliminary data.</text>
</comment>
<feature type="transmembrane region" description="Helical" evidence="1">
    <location>
        <begin position="33"/>
        <end position="53"/>
    </location>
</feature>
<sequence>MSQALSSIFVPNSVNGLFHFVFLLLLYSYATSYIYIQTFLFFCILLILVRFVFIVSDCDFILFFCEKYGKSLDDLNGNVIWITGASTGIGESLALELSKGNTKLILSARTEEKLQSVKKRCIEMEI</sequence>
<dbReference type="Proteomes" id="UP000326759">
    <property type="component" value="Unassembled WGS sequence"/>
</dbReference>
<proteinExistence type="predicted"/>
<keyword evidence="1" id="KW-0812">Transmembrane</keyword>
<dbReference type="InterPro" id="IPR002347">
    <property type="entry name" value="SDR_fam"/>
</dbReference>
<dbReference type="InterPro" id="IPR053011">
    <property type="entry name" value="SDR_family_member_7"/>
</dbReference>
<feature type="transmembrane region" description="Helical" evidence="1">
    <location>
        <begin position="7"/>
        <end position="27"/>
    </location>
</feature>
<dbReference type="PANTHER" id="PTHR44269">
    <property type="entry name" value="DEHYDROGENASE/REDUCTASE SDR FAMILY MEMBER 7-RELATED"/>
    <property type="match status" value="1"/>
</dbReference>
<accession>A0A5N5SY44</accession>
<dbReference type="Pfam" id="PF00106">
    <property type="entry name" value="adh_short"/>
    <property type="match status" value="1"/>
</dbReference>